<evidence type="ECO:0000256" key="7">
    <source>
        <dbReference type="ARBA" id="ARBA00022519"/>
    </source>
</evidence>
<gene>
    <name evidence="16" type="ORF">I5803_06705</name>
</gene>
<evidence type="ECO:0000256" key="10">
    <source>
        <dbReference type="ARBA" id="ARBA00022914"/>
    </source>
</evidence>
<protein>
    <recommendedName>
        <fullName evidence="3">Mercuric transport protein MerT</fullName>
    </recommendedName>
    <alternativeName>
        <fullName evidence="13">Mercury ion transport protein</fullName>
    </alternativeName>
</protein>
<organism evidence="16 17">
    <name type="scientific">Caenimonas aquaedulcis</name>
    <dbReference type="NCBI Taxonomy" id="2793270"/>
    <lineage>
        <taxon>Bacteria</taxon>
        <taxon>Pseudomonadati</taxon>
        <taxon>Pseudomonadota</taxon>
        <taxon>Betaproteobacteria</taxon>
        <taxon>Burkholderiales</taxon>
        <taxon>Comamonadaceae</taxon>
        <taxon>Caenimonas</taxon>
    </lineage>
</organism>
<keyword evidence="11 15" id="KW-1133">Transmembrane helix</keyword>
<evidence type="ECO:0000256" key="12">
    <source>
        <dbReference type="ARBA" id="ARBA00023136"/>
    </source>
</evidence>
<evidence type="ECO:0000256" key="11">
    <source>
        <dbReference type="ARBA" id="ARBA00022989"/>
    </source>
</evidence>
<dbReference type="Proteomes" id="UP000651050">
    <property type="component" value="Unassembled WGS sequence"/>
</dbReference>
<evidence type="ECO:0000313" key="17">
    <source>
        <dbReference type="Proteomes" id="UP000651050"/>
    </source>
</evidence>
<keyword evidence="8 15" id="KW-0812">Transmembrane</keyword>
<keyword evidence="12 15" id="KW-0472">Membrane</keyword>
<dbReference type="EMBL" id="JADWYS010000001">
    <property type="protein sequence ID" value="MBG9387701.1"/>
    <property type="molecule type" value="Genomic_DNA"/>
</dbReference>
<dbReference type="GO" id="GO:0046872">
    <property type="term" value="F:metal ion binding"/>
    <property type="evidence" value="ECO:0007669"/>
    <property type="project" value="UniProtKB-KW"/>
</dbReference>
<evidence type="ECO:0000256" key="3">
    <source>
        <dbReference type="ARBA" id="ARBA00017053"/>
    </source>
</evidence>
<keyword evidence="4" id="KW-0813">Transport</keyword>
<evidence type="ECO:0000256" key="15">
    <source>
        <dbReference type="SAM" id="Phobius"/>
    </source>
</evidence>
<keyword evidence="9" id="KW-0479">Metal-binding</keyword>
<dbReference type="InterPro" id="IPR003457">
    <property type="entry name" value="Transprt_MerT"/>
</dbReference>
<dbReference type="AlphaFoldDB" id="A0A931H356"/>
<sequence length="121" mass="12894">MPEPSARNTTRPLAIAGIAALLASTCCVVPLVFALVGVSGAWIAHLRRMEPYSGALTALAAVALMTAGWRLYGAQRRAAVACEDPATCGPAKTAARWMFWVLVGLTLLPIVAQYTAHYFYD</sequence>
<comment type="similarity">
    <text evidence="2">Belongs to the MerT family.</text>
</comment>
<keyword evidence="7" id="KW-0997">Cell inner membrane</keyword>
<evidence type="ECO:0000313" key="16">
    <source>
        <dbReference type="EMBL" id="MBG9387701.1"/>
    </source>
</evidence>
<dbReference type="RefSeq" id="WP_196985602.1">
    <property type="nucleotide sequence ID" value="NZ_JADWYS010000001.1"/>
</dbReference>
<reference evidence="16" key="1">
    <citation type="submission" date="2020-11" db="EMBL/GenBank/DDBJ databases">
        <title>Bacterial whole genome sequence for Caenimonas sp. DR4.4.</title>
        <authorList>
            <person name="Le V."/>
            <person name="Ko S.-R."/>
            <person name="Ahn C.-Y."/>
            <person name="Oh H.-M."/>
        </authorList>
    </citation>
    <scope>NUCLEOTIDE SEQUENCE</scope>
    <source>
        <strain evidence="16">DR4.4</strain>
    </source>
</reference>
<feature type="transmembrane region" description="Helical" evidence="15">
    <location>
        <begin position="97"/>
        <end position="120"/>
    </location>
</feature>
<dbReference type="GO" id="GO:0005886">
    <property type="term" value="C:plasma membrane"/>
    <property type="evidence" value="ECO:0007669"/>
    <property type="project" value="UniProtKB-SubCell"/>
</dbReference>
<accession>A0A931H356</accession>
<keyword evidence="6" id="KW-1003">Cell membrane</keyword>
<evidence type="ECO:0000256" key="1">
    <source>
        <dbReference type="ARBA" id="ARBA00004429"/>
    </source>
</evidence>
<evidence type="ECO:0000256" key="5">
    <source>
        <dbReference type="ARBA" id="ARBA00022466"/>
    </source>
</evidence>
<proteinExistence type="inferred from homology"/>
<evidence type="ECO:0000256" key="13">
    <source>
        <dbReference type="ARBA" id="ARBA00030934"/>
    </source>
</evidence>
<keyword evidence="17" id="KW-1185">Reference proteome</keyword>
<name>A0A931H356_9BURK</name>
<dbReference type="Pfam" id="PF02411">
    <property type="entry name" value="MerT"/>
    <property type="match status" value="1"/>
</dbReference>
<evidence type="ECO:0000256" key="9">
    <source>
        <dbReference type="ARBA" id="ARBA00022723"/>
    </source>
</evidence>
<dbReference type="GO" id="GO:0015097">
    <property type="term" value="F:mercury ion transmembrane transporter activity"/>
    <property type="evidence" value="ECO:0007669"/>
    <property type="project" value="InterPro"/>
</dbReference>
<comment type="caution">
    <text evidence="16">The sequence shown here is derived from an EMBL/GenBank/DDBJ whole genome shotgun (WGS) entry which is preliminary data.</text>
</comment>
<feature type="transmembrane region" description="Helical" evidence="15">
    <location>
        <begin position="12"/>
        <end position="45"/>
    </location>
</feature>
<keyword evidence="5" id="KW-0475">Mercuric resistance</keyword>
<evidence type="ECO:0000256" key="4">
    <source>
        <dbReference type="ARBA" id="ARBA00022448"/>
    </source>
</evidence>
<comment type="subcellular location">
    <subcellularLocation>
        <location evidence="1">Cell inner membrane</location>
        <topology evidence="1">Multi-pass membrane protein</topology>
    </subcellularLocation>
</comment>
<evidence type="ECO:0000256" key="2">
    <source>
        <dbReference type="ARBA" id="ARBA00008224"/>
    </source>
</evidence>
<evidence type="ECO:0000256" key="6">
    <source>
        <dbReference type="ARBA" id="ARBA00022475"/>
    </source>
</evidence>
<dbReference type="Gene3D" id="1.10.287.910">
    <property type="entry name" value="bacterial mercury transporter, merf"/>
    <property type="match status" value="1"/>
</dbReference>
<evidence type="ECO:0000256" key="8">
    <source>
        <dbReference type="ARBA" id="ARBA00022692"/>
    </source>
</evidence>
<feature type="transmembrane region" description="Helical" evidence="15">
    <location>
        <begin position="51"/>
        <end position="72"/>
    </location>
</feature>
<comment type="function">
    <text evidence="14">Involved in mercury resistance. Probably transfers a mercuric ion from the periplasmic Hg(2+)-binding protein MerP to the cytoplasmic mercuric reductase MerA.</text>
</comment>
<evidence type="ECO:0000256" key="14">
    <source>
        <dbReference type="ARBA" id="ARBA00045720"/>
    </source>
</evidence>
<keyword evidence="10" id="KW-0476">Mercury</keyword>